<proteinExistence type="predicted"/>
<dbReference type="SUPFAM" id="SSF54695">
    <property type="entry name" value="POZ domain"/>
    <property type="match status" value="1"/>
</dbReference>
<evidence type="ECO:0000259" key="1">
    <source>
        <dbReference type="PROSITE" id="PS50097"/>
    </source>
</evidence>
<dbReference type="InterPro" id="IPR011333">
    <property type="entry name" value="SKP1/BTB/POZ_sf"/>
</dbReference>
<dbReference type="PROSITE" id="PS50097">
    <property type="entry name" value="BTB"/>
    <property type="match status" value="1"/>
</dbReference>
<dbReference type="InterPro" id="IPR000210">
    <property type="entry name" value="BTB/POZ_dom"/>
</dbReference>
<feature type="domain" description="BTB" evidence="1">
    <location>
        <begin position="27"/>
        <end position="83"/>
    </location>
</feature>
<dbReference type="GO" id="GO:0005829">
    <property type="term" value="C:cytosol"/>
    <property type="evidence" value="ECO:0007669"/>
    <property type="project" value="TreeGrafter"/>
</dbReference>
<comment type="caution">
    <text evidence="2">The sequence shown here is derived from an EMBL/GenBank/DDBJ whole genome shotgun (WGS) entry which is preliminary data.</text>
</comment>
<name>A0AAV4VB27_9ARAC</name>
<dbReference type="PANTHER" id="PTHR45774:SF4">
    <property type="entry name" value="AXUNDEAD, ISOFORM F"/>
    <property type="match status" value="1"/>
</dbReference>
<dbReference type="AlphaFoldDB" id="A0AAV4VB27"/>
<dbReference type="EMBL" id="BPLQ01012686">
    <property type="protein sequence ID" value="GIY67094.1"/>
    <property type="molecule type" value="Genomic_DNA"/>
</dbReference>
<reference evidence="2 3" key="1">
    <citation type="submission" date="2021-06" db="EMBL/GenBank/DDBJ databases">
        <title>Caerostris darwini draft genome.</title>
        <authorList>
            <person name="Kono N."/>
            <person name="Arakawa K."/>
        </authorList>
    </citation>
    <scope>NUCLEOTIDE SEQUENCE [LARGE SCALE GENOMIC DNA]</scope>
</reference>
<organism evidence="2 3">
    <name type="scientific">Caerostris darwini</name>
    <dbReference type="NCBI Taxonomy" id="1538125"/>
    <lineage>
        <taxon>Eukaryota</taxon>
        <taxon>Metazoa</taxon>
        <taxon>Ecdysozoa</taxon>
        <taxon>Arthropoda</taxon>
        <taxon>Chelicerata</taxon>
        <taxon>Arachnida</taxon>
        <taxon>Araneae</taxon>
        <taxon>Araneomorphae</taxon>
        <taxon>Entelegynae</taxon>
        <taxon>Araneoidea</taxon>
        <taxon>Araneidae</taxon>
        <taxon>Caerostris</taxon>
    </lineage>
</organism>
<dbReference type="GO" id="GO:0022008">
    <property type="term" value="P:neurogenesis"/>
    <property type="evidence" value="ECO:0007669"/>
    <property type="project" value="TreeGrafter"/>
</dbReference>
<dbReference type="Pfam" id="PF00651">
    <property type="entry name" value="BTB"/>
    <property type="match status" value="1"/>
</dbReference>
<keyword evidence="3" id="KW-1185">Reference proteome</keyword>
<dbReference type="Proteomes" id="UP001054837">
    <property type="component" value="Unassembled WGS sequence"/>
</dbReference>
<dbReference type="PANTHER" id="PTHR45774">
    <property type="entry name" value="BTB/POZ DOMAIN-CONTAINING"/>
    <property type="match status" value="1"/>
</dbReference>
<evidence type="ECO:0000313" key="2">
    <source>
        <dbReference type="EMBL" id="GIY67094.1"/>
    </source>
</evidence>
<evidence type="ECO:0000313" key="3">
    <source>
        <dbReference type="Proteomes" id="UP001054837"/>
    </source>
</evidence>
<accession>A0AAV4VB27</accession>
<gene>
    <name evidence="2" type="primary">btbd6a_1</name>
    <name evidence="2" type="ORF">CDAR_281051</name>
</gene>
<protein>
    <recommendedName>
        <fullName evidence="1">BTB domain-containing protein</fullName>
    </recommendedName>
</protein>
<dbReference type="Gene3D" id="3.30.710.10">
    <property type="entry name" value="Potassium Channel Kv1.1, Chain A"/>
    <property type="match status" value="1"/>
</dbReference>
<sequence length="123" mass="13993">MDPSTDVAEDNRLRTLIGNLLESESMSDVDFLVDQPPHRFPCHKLVLGLGSQVFKAMFYGKIREQDEIRVPDVSQEGFTIMLRQVTVPFAINNSLHSRAKTTWPPVNNELAHLWRASTRLGMD</sequence>